<reference evidence="11" key="2">
    <citation type="submission" date="2021-04" db="EMBL/GenBank/DDBJ databases">
        <authorList>
            <person name="Gilroy R."/>
        </authorList>
    </citation>
    <scope>NUCLEOTIDE SEQUENCE</scope>
    <source>
        <strain evidence="11">ChiBcec16_6824</strain>
    </source>
</reference>
<comment type="caution">
    <text evidence="11">The sequence shown here is derived from an EMBL/GenBank/DDBJ whole genome shotgun (WGS) entry which is preliminary data.</text>
</comment>
<feature type="active site" description="Proton donor" evidence="8">
    <location>
        <position position="87"/>
    </location>
</feature>
<dbReference type="Gene3D" id="3.20.20.70">
    <property type="entry name" value="Aldolase class I"/>
    <property type="match status" value="1"/>
</dbReference>
<keyword evidence="3 7" id="KW-0288">FMN</keyword>
<feature type="binding site" evidence="9">
    <location>
        <position position="127"/>
    </location>
    <ligand>
        <name>FMN</name>
        <dbReference type="ChEBI" id="CHEBI:58210"/>
    </ligand>
</feature>
<dbReference type="EMBL" id="DXDX01000032">
    <property type="protein sequence ID" value="HIY20583.1"/>
    <property type="molecule type" value="Genomic_DNA"/>
</dbReference>
<dbReference type="AlphaFoldDB" id="A0A9D2BYA6"/>
<feature type="binding site" evidence="9">
    <location>
        <position position="156"/>
    </location>
    <ligand>
        <name>FMN</name>
        <dbReference type="ChEBI" id="CHEBI:58210"/>
    </ligand>
</feature>
<dbReference type="InterPro" id="IPR035587">
    <property type="entry name" value="DUS-like_FMN-bd"/>
</dbReference>
<dbReference type="GO" id="GO:0050660">
    <property type="term" value="F:flavin adenine dinucleotide binding"/>
    <property type="evidence" value="ECO:0007669"/>
    <property type="project" value="InterPro"/>
</dbReference>
<dbReference type="PROSITE" id="PS01136">
    <property type="entry name" value="UPF0034"/>
    <property type="match status" value="1"/>
</dbReference>
<keyword evidence="6 7" id="KW-0560">Oxidoreductase</keyword>
<evidence type="ECO:0000256" key="3">
    <source>
        <dbReference type="ARBA" id="ARBA00022643"/>
    </source>
</evidence>
<evidence type="ECO:0000256" key="8">
    <source>
        <dbReference type="PIRSR" id="PIRSR006621-1"/>
    </source>
</evidence>
<evidence type="ECO:0000256" key="4">
    <source>
        <dbReference type="ARBA" id="ARBA00022694"/>
    </source>
</evidence>
<protein>
    <recommendedName>
        <fullName evidence="7">tRNA-dihydrouridine synthase</fullName>
        <ecNumber evidence="7">1.3.1.-</ecNumber>
    </recommendedName>
</protein>
<keyword evidence="2 7" id="KW-0285">Flavoprotein</keyword>
<keyword evidence="9" id="KW-0547">Nucleotide-binding</keyword>
<gene>
    <name evidence="11" type="ORF">H9841_01605</name>
</gene>
<dbReference type="SUPFAM" id="SSF51395">
    <property type="entry name" value="FMN-linked oxidoreductases"/>
    <property type="match status" value="1"/>
</dbReference>
<accession>A0A9D2BYA6</accession>
<dbReference type="PANTHER" id="PTHR45846">
    <property type="entry name" value="TRNA-DIHYDROURIDINE(47) SYNTHASE [NAD(P)(+)]-LIKE"/>
    <property type="match status" value="1"/>
</dbReference>
<evidence type="ECO:0000256" key="1">
    <source>
        <dbReference type="ARBA" id="ARBA00001917"/>
    </source>
</evidence>
<dbReference type="CDD" id="cd02801">
    <property type="entry name" value="DUS_like_FMN"/>
    <property type="match status" value="1"/>
</dbReference>
<evidence type="ECO:0000256" key="9">
    <source>
        <dbReference type="PIRSR" id="PIRSR006621-2"/>
    </source>
</evidence>
<dbReference type="PIRSF" id="PIRSF006621">
    <property type="entry name" value="Dus"/>
    <property type="match status" value="1"/>
</dbReference>
<comment type="cofactor">
    <cofactor evidence="1 7 9">
        <name>FMN</name>
        <dbReference type="ChEBI" id="CHEBI:58210"/>
    </cofactor>
</comment>
<dbReference type="GO" id="GO:0017150">
    <property type="term" value="F:tRNA dihydrouridine synthase activity"/>
    <property type="evidence" value="ECO:0007669"/>
    <property type="project" value="InterPro"/>
</dbReference>
<proteinExistence type="inferred from homology"/>
<evidence type="ECO:0000256" key="5">
    <source>
        <dbReference type="ARBA" id="ARBA00022857"/>
    </source>
</evidence>
<feature type="binding site" evidence="9">
    <location>
        <begin position="212"/>
        <end position="213"/>
    </location>
    <ligand>
        <name>FMN</name>
        <dbReference type="ChEBI" id="CHEBI:58210"/>
    </ligand>
</feature>
<dbReference type="InterPro" id="IPR013785">
    <property type="entry name" value="Aldolase_TIM"/>
</dbReference>
<dbReference type="PANTHER" id="PTHR45846:SF1">
    <property type="entry name" value="TRNA-DIHYDROURIDINE(47) SYNTHASE [NAD(P)(+)]-LIKE"/>
    <property type="match status" value="1"/>
</dbReference>
<feature type="binding site" evidence="9">
    <location>
        <position position="57"/>
    </location>
    <ligand>
        <name>FMN</name>
        <dbReference type="ChEBI" id="CHEBI:58210"/>
    </ligand>
</feature>
<name>A0A9D2BYA6_9FIRM</name>
<reference evidence="11" key="1">
    <citation type="journal article" date="2021" name="PeerJ">
        <title>Extensive microbial diversity within the chicken gut microbiome revealed by metagenomics and culture.</title>
        <authorList>
            <person name="Gilroy R."/>
            <person name="Ravi A."/>
            <person name="Getino M."/>
            <person name="Pursley I."/>
            <person name="Horton D.L."/>
            <person name="Alikhan N.F."/>
            <person name="Baker D."/>
            <person name="Gharbi K."/>
            <person name="Hall N."/>
            <person name="Watson M."/>
            <person name="Adriaenssens E.M."/>
            <person name="Foster-Nyarko E."/>
            <person name="Jarju S."/>
            <person name="Secka A."/>
            <person name="Antonio M."/>
            <person name="Oren A."/>
            <person name="Chaudhuri R.R."/>
            <person name="La Ragione R."/>
            <person name="Hildebrand F."/>
            <person name="Pallen M.J."/>
        </authorList>
    </citation>
    <scope>NUCLEOTIDE SEQUENCE</scope>
    <source>
        <strain evidence="11">ChiBcec16_6824</strain>
    </source>
</reference>
<comment type="similarity">
    <text evidence="7">Belongs to the dus family.</text>
</comment>
<dbReference type="Proteomes" id="UP000823868">
    <property type="component" value="Unassembled WGS sequence"/>
</dbReference>
<sequence>MEGITSYLHRNIHHRFFPGVDGYYMPFVSPSQGHAFTRREKADICPEHNNGVPVVPQLLTRRAEDFLWAAGELAAMGYGEVNLNLGCPSGTVTAKGKGAGFLAYPEELERFLDTIFSANLPIAISIKTRLGMRDEGEFPALLALYNRYPVKELTIHPRVQRDLYRLPVRPAAFAQAAEHCNAPLCYNGDLCTVEDGRRVEQSYPQVEALMWGRALVADPALIRKWQGGPPATAAELETFHRTLYDAYTEAFGSRRNAMLRMKEIWYYHIHLFRGGEKHAKHIRKARETSEFEAWTAAAYRELELLPELPKGPDGGTPWN</sequence>
<organism evidence="11 12">
    <name type="scientific">Candidatus Flavonifractor merdigallinarum</name>
    <dbReference type="NCBI Taxonomy" id="2838589"/>
    <lineage>
        <taxon>Bacteria</taxon>
        <taxon>Bacillati</taxon>
        <taxon>Bacillota</taxon>
        <taxon>Clostridia</taxon>
        <taxon>Eubacteriales</taxon>
        <taxon>Oscillospiraceae</taxon>
        <taxon>Flavonifractor</taxon>
    </lineage>
</organism>
<evidence type="ECO:0000259" key="10">
    <source>
        <dbReference type="Pfam" id="PF01207"/>
    </source>
</evidence>
<evidence type="ECO:0000256" key="2">
    <source>
        <dbReference type="ARBA" id="ARBA00022630"/>
    </source>
</evidence>
<keyword evidence="4 7" id="KW-0819">tRNA processing</keyword>
<dbReference type="InterPro" id="IPR018517">
    <property type="entry name" value="tRNA_hU_synthase_CS"/>
</dbReference>
<dbReference type="InterPro" id="IPR001269">
    <property type="entry name" value="DUS_fam"/>
</dbReference>
<dbReference type="EC" id="1.3.1.-" evidence="7"/>
<feature type="domain" description="DUS-like FMN-binding" evidence="10">
    <location>
        <begin position="1"/>
        <end position="244"/>
    </location>
</feature>
<dbReference type="Pfam" id="PF01207">
    <property type="entry name" value="Dus"/>
    <property type="match status" value="1"/>
</dbReference>
<dbReference type="GO" id="GO:0003723">
    <property type="term" value="F:RNA binding"/>
    <property type="evidence" value="ECO:0007669"/>
    <property type="project" value="TreeGrafter"/>
</dbReference>
<evidence type="ECO:0000313" key="11">
    <source>
        <dbReference type="EMBL" id="HIY20583.1"/>
    </source>
</evidence>
<evidence type="ECO:0000313" key="12">
    <source>
        <dbReference type="Proteomes" id="UP000823868"/>
    </source>
</evidence>
<evidence type="ECO:0000256" key="6">
    <source>
        <dbReference type="ARBA" id="ARBA00023002"/>
    </source>
</evidence>
<comment type="function">
    <text evidence="7">Catalyzes the synthesis of 5,6-dihydrouridine (D), a modified base found in the D-loop of most tRNAs, via the reduction of the C5-C6 double bond in target uridines.</text>
</comment>
<evidence type="ECO:0000256" key="7">
    <source>
        <dbReference type="PIRNR" id="PIRNR006621"/>
    </source>
</evidence>
<keyword evidence="5" id="KW-0521">NADP</keyword>